<evidence type="ECO:0000313" key="1">
    <source>
        <dbReference type="EMBL" id="EBP4060986.1"/>
    </source>
</evidence>
<evidence type="ECO:0008006" key="2">
    <source>
        <dbReference type="Google" id="ProtNLM"/>
    </source>
</evidence>
<name>A0A5U3G693_SALET</name>
<comment type="caution">
    <text evidence="1">The sequence shown here is derived from an EMBL/GenBank/DDBJ whole genome shotgun (WGS) entry which is preliminary data.</text>
</comment>
<gene>
    <name evidence="1" type="ORF">Z599_25330</name>
</gene>
<reference evidence="1" key="1">
    <citation type="submission" date="2018-07" db="EMBL/GenBank/DDBJ databases">
        <authorList>
            <consortium name="GenomeTrakr network: Whole genome sequencing for foodborne pathogen traceback"/>
        </authorList>
    </citation>
    <scope>NUCLEOTIDE SEQUENCE</scope>
    <source>
        <strain evidence="1">MDH-2013-00175</strain>
    </source>
</reference>
<sequence>MATSTTSTNSIEQYPLSRYDDRNVADPVLRAELRKEVMAMCESNDQNLTIYYVLPDEQYRADLIAYRVWGIEELRWVVTLAAGLEDESQGMMVGQKLKLPPATWVREMVRHFQFDGQVIGTLSIA</sequence>
<dbReference type="EMBL" id="AAGLQK010000065">
    <property type="protein sequence ID" value="EBP4060986.1"/>
    <property type="molecule type" value="Genomic_DNA"/>
</dbReference>
<organism evidence="1">
    <name type="scientific">Salmonella enterica I</name>
    <dbReference type="NCBI Taxonomy" id="59201"/>
    <lineage>
        <taxon>Bacteria</taxon>
        <taxon>Pseudomonadati</taxon>
        <taxon>Pseudomonadota</taxon>
        <taxon>Gammaproteobacteria</taxon>
        <taxon>Enterobacterales</taxon>
        <taxon>Enterobacteriaceae</taxon>
        <taxon>Salmonella</taxon>
    </lineage>
</organism>
<accession>A0A5U3G693</accession>
<proteinExistence type="predicted"/>
<dbReference type="AlphaFoldDB" id="A0A5U3G693"/>
<protein>
    <recommendedName>
        <fullName evidence="2">Baseplate protein</fullName>
    </recommendedName>
</protein>